<organism evidence="1 2">
    <name type="scientific">Pleuronectes platessa</name>
    <name type="common">European plaice</name>
    <dbReference type="NCBI Taxonomy" id="8262"/>
    <lineage>
        <taxon>Eukaryota</taxon>
        <taxon>Metazoa</taxon>
        <taxon>Chordata</taxon>
        <taxon>Craniata</taxon>
        <taxon>Vertebrata</taxon>
        <taxon>Euteleostomi</taxon>
        <taxon>Actinopterygii</taxon>
        <taxon>Neopterygii</taxon>
        <taxon>Teleostei</taxon>
        <taxon>Neoteleostei</taxon>
        <taxon>Acanthomorphata</taxon>
        <taxon>Carangaria</taxon>
        <taxon>Pleuronectiformes</taxon>
        <taxon>Pleuronectoidei</taxon>
        <taxon>Pleuronectidae</taxon>
        <taxon>Pleuronectes</taxon>
    </lineage>
</organism>
<comment type="caution">
    <text evidence="1">The sequence shown here is derived from an EMBL/GenBank/DDBJ whole genome shotgun (WGS) entry which is preliminary data.</text>
</comment>
<dbReference type="Proteomes" id="UP001153269">
    <property type="component" value="Unassembled WGS sequence"/>
</dbReference>
<sequence length="152" mass="16874">MIRANHHNHNIPQHTNKKDPVMGGFLLHSSPRQSCSVLIRRKTHRRLVYHLQGTECPRRFHTTAGVYAAISDNNWVIKMSRGVSAGQCDMSHRDNVAGKMCVSRGSYLWVSASHPTVPSNLIACLCGAAGMKEQRWEPISCQRGAASDDQAI</sequence>
<name>A0A9N7VAK6_PLEPL</name>
<evidence type="ECO:0000313" key="1">
    <source>
        <dbReference type="EMBL" id="CAB1445059.1"/>
    </source>
</evidence>
<reference evidence="1" key="1">
    <citation type="submission" date="2020-03" db="EMBL/GenBank/DDBJ databases">
        <authorList>
            <person name="Weist P."/>
        </authorList>
    </citation>
    <scope>NUCLEOTIDE SEQUENCE</scope>
</reference>
<accession>A0A9N7VAK6</accession>
<proteinExistence type="predicted"/>
<protein>
    <submittedName>
        <fullName evidence="1">Uncharacterized protein</fullName>
    </submittedName>
</protein>
<evidence type="ECO:0000313" key="2">
    <source>
        <dbReference type="Proteomes" id="UP001153269"/>
    </source>
</evidence>
<keyword evidence="2" id="KW-1185">Reference proteome</keyword>
<dbReference type="AlphaFoldDB" id="A0A9N7VAK6"/>
<dbReference type="EMBL" id="CADEAL010003546">
    <property type="protein sequence ID" value="CAB1445059.1"/>
    <property type="molecule type" value="Genomic_DNA"/>
</dbReference>
<gene>
    <name evidence="1" type="ORF">PLEPLA_LOCUS32789</name>
</gene>